<evidence type="ECO:0000256" key="2">
    <source>
        <dbReference type="SAM" id="MobiDB-lite"/>
    </source>
</evidence>
<comment type="caution">
    <text evidence="3">The sequence shown here is derived from an EMBL/GenBank/DDBJ whole genome shotgun (WGS) entry which is preliminary data.</text>
</comment>
<protein>
    <submittedName>
        <fullName evidence="3">Uncharacterized protein</fullName>
    </submittedName>
</protein>
<evidence type="ECO:0000313" key="3">
    <source>
        <dbReference type="EMBL" id="TNV84448.1"/>
    </source>
</evidence>
<feature type="coiled-coil region" evidence="1">
    <location>
        <begin position="376"/>
        <end position="405"/>
    </location>
</feature>
<feature type="region of interest" description="Disordered" evidence="2">
    <location>
        <begin position="34"/>
        <end position="69"/>
    </location>
</feature>
<feature type="compositionally biased region" description="Basic and acidic residues" evidence="2">
    <location>
        <begin position="664"/>
        <end position="676"/>
    </location>
</feature>
<dbReference type="EMBL" id="RRYP01002759">
    <property type="protein sequence ID" value="TNV84448.1"/>
    <property type="molecule type" value="Genomic_DNA"/>
</dbReference>
<name>A0A8J8P060_HALGN</name>
<dbReference type="AlphaFoldDB" id="A0A8J8P060"/>
<organism evidence="3 4">
    <name type="scientific">Halteria grandinella</name>
    <dbReference type="NCBI Taxonomy" id="5974"/>
    <lineage>
        <taxon>Eukaryota</taxon>
        <taxon>Sar</taxon>
        <taxon>Alveolata</taxon>
        <taxon>Ciliophora</taxon>
        <taxon>Intramacronucleata</taxon>
        <taxon>Spirotrichea</taxon>
        <taxon>Stichotrichia</taxon>
        <taxon>Sporadotrichida</taxon>
        <taxon>Halteriidae</taxon>
        <taxon>Halteria</taxon>
    </lineage>
</organism>
<evidence type="ECO:0000313" key="4">
    <source>
        <dbReference type="Proteomes" id="UP000785679"/>
    </source>
</evidence>
<feature type="compositionally biased region" description="Polar residues" evidence="2">
    <location>
        <begin position="59"/>
        <end position="69"/>
    </location>
</feature>
<proteinExistence type="predicted"/>
<reference evidence="3" key="1">
    <citation type="submission" date="2019-06" db="EMBL/GenBank/DDBJ databases">
        <authorList>
            <person name="Zheng W."/>
        </authorList>
    </citation>
    <scope>NUCLEOTIDE SEQUENCE</scope>
    <source>
        <strain evidence="3">QDHG01</strain>
    </source>
</reference>
<keyword evidence="1" id="KW-0175">Coiled coil</keyword>
<sequence>MSSQNKLSLHLATFIQGNLELRLDEYSREKLAQAKKGLNHSASTLLEKNKDASPAMGSKSRNSGNPLSKLSTIVQLKKGMTGIEGKKKKKRQQSLVFKTMGEKSLKLPQLHPQPSILQMRIEEFSSKKEKKPKRHMSNKVSIDSIMDAPSIRITGVDNVTTDINQPPKEIVSEKKKKKAKKFNFVPIKETSLPALSEPILQKQVTTPKLTLIPSNDKVSSTFLGNKQGNLLRDKLARHFQDQIKIEQLDDIQPIHRERITSEKQTVQHENSRYDEKLENAGLDEVGAPTPPPEFKDNLRRSDHITCQTLSNAGIVITKEMMESGLSPDLNSTGEGALDQYSPIPVSNQQDQPVSNNDIQILYLMEEGIKDRVIKQIDDQRSTLQLIEESNQTKEEENSIEEIENKKLIVPSKEQIKESLSLSPQRKKRHLSTIDQYLTPSQQKKIKKIKERRIKEKLLELEEKAKQHKIHTHLKSLNLEGDILLPAALTTNYKHAPVLLSRNQQPFMRMAGSLGATQSQLNLTTTYKFHQNKLLGPSPSKTSMESNGGQKEQNQQMFNMSYLQKSFVNNKSRLDVSAQKIDASFVTSQHSTMLPPMPSKYIQPAVQYSSAKQLSVPLQAIYSKFARKINEFKESKLPPILAGVPISEVLEKAKLQKNQLRKSIIKKDNSTKKRDSSVEASPQAEMLSIRIEPSARIKKLEEMAEQIPPYSKIGLTPEEVPQECVTPKRLSDIIKRESIRQSLNGSKWAPSPQLQIIRESGENTSTSPMGSKSPGSSQIELKVVVPQIILVEQQEVAQNVQIIDACDEPSVIQKDDQSLFGTATEQGLFMVRTNTQGDGGGHEERFSMVNTDRDFTQRVLQSKKTSSRVVTAIRVPQSGLFLPPPQNLSDREGFQKMQQDLALTPFKSQGESEQPDQTLTLALPSKFRKPISEQQEQQPVEENTNIDDQLATMIELLKNMDTDKKKQIIKELGSRLAGGNQANGTANIIIASS</sequence>
<keyword evidence="4" id="KW-1185">Reference proteome</keyword>
<dbReference type="Proteomes" id="UP000785679">
    <property type="component" value="Unassembled WGS sequence"/>
</dbReference>
<accession>A0A8J8P060</accession>
<evidence type="ECO:0000256" key="1">
    <source>
        <dbReference type="SAM" id="Coils"/>
    </source>
</evidence>
<feature type="region of interest" description="Disordered" evidence="2">
    <location>
        <begin position="663"/>
        <end position="684"/>
    </location>
</feature>
<gene>
    <name evidence="3" type="ORF">FGO68_gene12255</name>
</gene>